<keyword evidence="1" id="KW-1185">Reference proteome</keyword>
<sequence length="315" mass="36280">MKFLFRLEAGGVVFRLYSLEQYSSLKLFDEPSERDGEMQLLPMYRKVLKLDYRSMKSGYGRNAESRDFVRLLPTMSPEYMAFLREAKDEPLVPFYRKLFLVTLLSLSPVINSNLEAKFLLDEPCRFSSTSYFTLFVTKILNRLRGAADFDSKDRSWNFMERIAGYVKKRMDVLASSLFNLVEAEDWAEETTPADMELLYMALHHRDVHLYRLDIEKKIRYTVCLKKNDGTECLLHPCDGVDFFAPNSSPGRLAFHLLETRKGSFSALSPVTASYGKSFRPRLLMESRSVHGSPDTDIPRRFTSAPMGVVPCSQTM</sequence>
<protein>
    <submittedName>
        <fullName evidence="2">Mab-21 domain-containing protein</fullName>
    </submittedName>
</protein>
<accession>A0A1I7YL41</accession>
<evidence type="ECO:0000313" key="1">
    <source>
        <dbReference type="Proteomes" id="UP000095287"/>
    </source>
</evidence>
<evidence type="ECO:0000313" key="2">
    <source>
        <dbReference type="WBParaSite" id="L893_g17514.t1"/>
    </source>
</evidence>
<organism evidence="1 2">
    <name type="scientific">Steinernema glaseri</name>
    <dbReference type="NCBI Taxonomy" id="37863"/>
    <lineage>
        <taxon>Eukaryota</taxon>
        <taxon>Metazoa</taxon>
        <taxon>Ecdysozoa</taxon>
        <taxon>Nematoda</taxon>
        <taxon>Chromadorea</taxon>
        <taxon>Rhabditida</taxon>
        <taxon>Tylenchina</taxon>
        <taxon>Panagrolaimomorpha</taxon>
        <taxon>Strongyloidoidea</taxon>
        <taxon>Steinernematidae</taxon>
        <taxon>Steinernema</taxon>
    </lineage>
</organism>
<dbReference type="AlphaFoldDB" id="A0A1I7YL41"/>
<name>A0A1I7YL41_9BILA</name>
<reference evidence="2" key="1">
    <citation type="submission" date="2016-11" db="UniProtKB">
        <authorList>
            <consortium name="WormBaseParasite"/>
        </authorList>
    </citation>
    <scope>IDENTIFICATION</scope>
</reference>
<dbReference type="Proteomes" id="UP000095287">
    <property type="component" value="Unplaced"/>
</dbReference>
<dbReference type="WBParaSite" id="L893_g17514.t1">
    <property type="protein sequence ID" value="L893_g17514.t1"/>
    <property type="gene ID" value="L893_g17514"/>
</dbReference>
<proteinExistence type="predicted"/>